<dbReference type="Gene3D" id="3.40.1210.10">
    <property type="entry name" value="Survival protein SurE-like phosphatase/nucleotidase"/>
    <property type="match status" value="1"/>
</dbReference>
<name>A0A251RYU5_HELAN</name>
<dbReference type="OrthoDB" id="202825at2759"/>
<dbReference type="PANTHER" id="PTHR30457">
    <property type="entry name" value="5'-NUCLEOTIDASE SURE"/>
    <property type="match status" value="1"/>
</dbReference>
<gene>
    <name evidence="6" type="ORF">HannXRQ_Chr16g0513011</name>
    <name evidence="5" type="ORF">HanXRQr2_Chr16g0749311</name>
</gene>
<comment type="similarity">
    <text evidence="1">Belongs to the SurE nucleotidase family.</text>
</comment>
<reference evidence="5 7" key="1">
    <citation type="journal article" date="2017" name="Nature">
        <title>The sunflower genome provides insights into oil metabolism, flowering and Asterid evolution.</title>
        <authorList>
            <person name="Badouin H."/>
            <person name="Gouzy J."/>
            <person name="Grassa C.J."/>
            <person name="Murat F."/>
            <person name="Staton S.E."/>
            <person name="Cottret L."/>
            <person name="Lelandais-Briere C."/>
            <person name="Owens G.L."/>
            <person name="Carrere S."/>
            <person name="Mayjonade B."/>
            <person name="Legrand L."/>
            <person name="Gill N."/>
            <person name="Kane N.C."/>
            <person name="Bowers J.E."/>
            <person name="Hubner S."/>
            <person name="Bellec A."/>
            <person name="Berard A."/>
            <person name="Berges H."/>
            <person name="Blanchet N."/>
            <person name="Boniface M.C."/>
            <person name="Brunel D."/>
            <person name="Catrice O."/>
            <person name="Chaidir N."/>
            <person name="Claudel C."/>
            <person name="Donnadieu C."/>
            <person name="Faraut T."/>
            <person name="Fievet G."/>
            <person name="Helmstetter N."/>
            <person name="King M."/>
            <person name="Knapp S.J."/>
            <person name="Lai Z."/>
            <person name="Le Paslier M.C."/>
            <person name="Lippi Y."/>
            <person name="Lorenzon L."/>
            <person name="Mandel J.R."/>
            <person name="Marage G."/>
            <person name="Marchand G."/>
            <person name="Marquand E."/>
            <person name="Bret-Mestries E."/>
            <person name="Morien E."/>
            <person name="Nambeesan S."/>
            <person name="Nguyen T."/>
            <person name="Pegot-Espagnet P."/>
            <person name="Pouilly N."/>
            <person name="Raftis F."/>
            <person name="Sallet E."/>
            <person name="Schiex T."/>
            <person name="Thomas J."/>
            <person name="Vandecasteele C."/>
            <person name="Vares D."/>
            <person name="Vear F."/>
            <person name="Vautrin S."/>
            <person name="Crespi M."/>
            <person name="Mangin B."/>
            <person name="Burke J.M."/>
            <person name="Salse J."/>
            <person name="Munos S."/>
            <person name="Vincourt P."/>
            <person name="Rieseberg L.H."/>
            <person name="Langlade N.B."/>
        </authorList>
    </citation>
    <scope>NUCLEOTIDE SEQUENCE [LARGE SCALE GENOMIC DNA]</scope>
    <source>
        <strain evidence="7">cv. SF193</strain>
        <tissue evidence="5">Leaves</tissue>
    </source>
</reference>
<protein>
    <submittedName>
        <fullName evidence="5">5'-nucleotidase</fullName>
        <ecNumber evidence="5">3.1.3.5</ecNumber>
    </submittedName>
    <submittedName>
        <fullName evidence="6">Putative survival protein SurE-like phosphatase/nucleotidase</fullName>
    </submittedName>
</protein>
<evidence type="ECO:0000256" key="2">
    <source>
        <dbReference type="ARBA" id="ARBA00022723"/>
    </source>
</evidence>
<dbReference type="GO" id="GO:0046872">
    <property type="term" value="F:metal ion binding"/>
    <property type="evidence" value="ECO:0007669"/>
    <property type="project" value="UniProtKB-KW"/>
</dbReference>
<evidence type="ECO:0000256" key="1">
    <source>
        <dbReference type="ARBA" id="ARBA00011062"/>
    </source>
</evidence>
<accession>A0A251RYU5</accession>
<dbReference type="InterPro" id="IPR002828">
    <property type="entry name" value="SurE-like_Pase/nucleotidase"/>
</dbReference>
<evidence type="ECO:0000313" key="5">
    <source>
        <dbReference type="EMBL" id="KAF5760099.1"/>
    </source>
</evidence>
<dbReference type="EMBL" id="MNCJ02000331">
    <property type="protein sequence ID" value="KAF5760099.1"/>
    <property type="molecule type" value="Genomic_DNA"/>
</dbReference>
<dbReference type="Proteomes" id="UP000215914">
    <property type="component" value="Chromosome 16"/>
</dbReference>
<evidence type="ECO:0000313" key="6">
    <source>
        <dbReference type="EMBL" id="OTF91640.1"/>
    </source>
</evidence>
<dbReference type="InParanoid" id="A0A251RYU5"/>
<dbReference type="EC" id="3.1.3.5" evidence="5"/>
<dbReference type="OMA" id="CGYHILY"/>
<dbReference type="AlphaFoldDB" id="A0A251RYU5"/>
<dbReference type="HAMAP" id="MF_00060">
    <property type="entry name" value="SurE"/>
    <property type="match status" value="1"/>
</dbReference>
<dbReference type="STRING" id="4232.A0A251RYU5"/>
<reference evidence="6" key="2">
    <citation type="submission" date="2017-02" db="EMBL/GenBank/DDBJ databases">
        <title>Sunflower complete genome.</title>
        <authorList>
            <person name="Langlade N."/>
            <person name="Munos S."/>
        </authorList>
    </citation>
    <scope>NUCLEOTIDE SEQUENCE [LARGE SCALE GENOMIC DNA]</scope>
    <source>
        <tissue evidence="6">Leaves</tissue>
    </source>
</reference>
<dbReference type="PANTHER" id="PTHR30457:SF0">
    <property type="entry name" value="PHOSPHATASE, PUTATIVE (AFU_ORTHOLOGUE AFUA_4G01070)-RELATED"/>
    <property type="match status" value="1"/>
</dbReference>
<dbReference type="FunCoup" id="A0A251RYU5">
    <property type="interactions" value="95"/>
</dbReference>
<organism evidence="6 7">
    <name type="scientific">Helianthus annuus</name>
    <name type="common">Common sunflower</name>
    <dbReference type="NCBI Taxonomy" id="4232"/>
    <lineage>
        <taxon>Eukaryota</taxon>
        <taxon>Viridiplantae</taxon>
        <taxon>Streptophyta</taxon>
        <taxon>Embryophyta</taxon>
        <taxon>Tracheophyta</taxon>
        <taxon>Spermatophyta</taxon>
        <taxon>Magnoliopsida</taxon>
        <taxon>eudicotyledons</taxon>
        <taxon>Gunneridae</taxon>
        <taxon>Pentapetalae</taxon>
        <taxon>asterids</taxon>
        <taxon>campanulids</taxon>
        <taxon>Asterales</taxon>
        <taxon>Asteraceae</taxon>
        <taxon>Asteroideae</taxon>
        <taxon>Heliantheae alliance</taxon>
        <taxon>Heliantheae</taxon>
        <taxon>Helianthus</taxon>
    </lineage>
</organism>
<dbReference type="InterPro" id="IPR036523">
    <property type="entry name" value="SurE-like_sf"/>
</dbReference>
<evidence type="ECO:0000256" key="3">
    <source>
        <dbReference type="ARBA" id="ARBA00022801"/>
    </source>
</evidence>
<dbReference type="Gramene" id="mRNA:HanXRQr2_Chr16g0749311">
    <property type="protein sequence ID" value="mRNA:HanXRQr2_Chr16g0749311"/>
    <property type="gene ID" value="HanXRQr2_Chr16g0749311"/>
</dbReference>
<proteinExistence type="inferred from homology"/>
<reference evidence="5" key="3">
    <citation type="submission" date="2020-06" db="EMBL/GenBank/DDBJ databases">
        <title>Helianthus annuus Genome sequencing and assembly Release 2.</title>
        <authorList>
            <person name="Gouzy J."/>
            <person name="Langlade N."/>
            <person name="Munos S."/>
        </authorList>
    </citation>
    <scope>NUCLEOTIDE SEQUENCE</scope>
    <source>
        <tissue evidence="5">Leaves</tissue>
    </source>
</reference>
<dbReference type="EMBL" id="CM007905">
    <property type="protein sequence ID" value="OTF91640.1"/>
    <property type="molecule type" value="Genomic_DNA"/>
</dbReference>
<feature type="domain" description="Survival protein SurE-like phosphatase/nucleotidase" evidence="4">
    <location>
        <begin position="15"/>
        <end position="206"/>
    </location>
</feature>
<sequence length="299" mass="31702">MDATNNVACADRPTIMITNDDGIHSPGLQALVRTLASTDRYRLWICAPDSDNSSVSHSVTVRRAVSAMPTEISGATAYAISGTPSDCISLGTSKALFPSVPDLVLSGINKGSNCGLHIVYSGTVAGARQAFIHGIPSVAISYEWIEGTSNINDFTLAAEACLPMISAIFVEIKNKTYPKECFLNVNLPTDILNHKGFMLTKQGNSIMEAGWKQVSSGSQTMTMQPSSVSINPDAKAVSQEPLLFKLELKGGQVENGGTDFGPLLEGYITVTPLGALTNADTDSHKFFNQWLPGVASSAV</sequence>
<evidence type="ECO:0000313" key="7">
    <source>
        <dbReference type="Proteomes" id="UP000215914"/>
    </source>
</evidence>
<dbReference type="GO" id="GO:0008253">
    <property type="term" value="F:5'-nucleotidase activity"/>
    <property type="evidence" value="ECO:0007669"/>
    <property type="project" value="UniProtKB-EC"/>
</dbReference>
<dbReference type="InterPro" id="IPR030048">
    <property type="entry name" value="SurE"/>
</dbReference>
<dbReference type="NCBIfam" id="TIGR00087">
    <property type="entry name" value="surE"/>
    <property type="match status" value="1"/>
</dbReference>
<dbReference type="Pfam" id="PF01975">
    <property type="entry name" value="SurE"/>
    <property type="match status" value="1"/>
</dbReference>
<keyword evidence="7" id="KW-1185">Reference proteome</keyword>
<evidence type="ECO:0000259" key="4">
    <source>
        <dbReference type="Pfam" id="PF01975"/>
    </source>
</evidence>
<dbReference type="SUPFAM" id="SSF64167">
    <property type="entry name" value="SurE-like"/>
    <property type="match status" value="1"/>
</dbReference>
<keyword evidence="2" id="KW-0479">Metal-binding</keyword>
<keyword evidence="3 5" id="KW-0378">Hydrolase</keyword>